<dbReference type="InterPro" id="IPR038109">
    <property type="entry name" value="DNA_bind_recomb_sf"/>
</dbReference>
<evidence type="ECO:0000256" key="1">
    <source>
        <dbReference type="ARBA" id="ARBA00022908"/>
    </source>
</evidence>
<dbReference type="InterPro" id="IPR006118">
    <property type="entry name" value="Recombinase_CS"/>
</dbReference>
<dbReference type="Gene3D" id="3.90.1750.20">
    <property type="entry name" value="Putative Large Serine Recombinase, Chain B, Domain 2"/>
    <property type="match status" value="1"/>
</dbReference>
<evidence type="ECO:0000256" key="4">
    <source>
        <dbReference type="PIRSR" id="PIRSR606118-50"/>
    </source>
</evidence>
<dbReference type="EMBL" id="CP000909">
    <property type="protein sequence ID" value="ABY33543.1"/>
    <property type="molecule type" value="Genomic_DNA"/>
</dbReference>
<dbReference type="PROSITE" id="PS51736">
    <property type="entry name" value="RECOMBINASES_3"/>
    <property type="match status" value="1"/>
</dbReference>
<dbReference type="EnsemblBacteria" id="ABY33543">
    <property type="protein sequence ID" value="ABY33543"/>
    <property type="gene ID" value="Caur_0291"/>
</dbReference>
<feature type="domain" description="Resolvase/invertase-type recombinase catalytic" evidence="7">
    <location>
        <begin position="2"/>
        <end position="147"/>
    </location>
</feature>
<feature type="coiled-coil region" evidence="6">
    <location>
        <begin position="369"/>
        <end position="438"/>
    </location>
</feature>
<accession>A9WCX4</accession>
<gene>
    <name evidence="9" type="ordered locus">Caur_0291</name>
</gene>
<dbReference type="PANTHER" id="PTHR30461:SF23">
    <property type="entry name" value="DNA RECOMBINASE-RELATED"/>
    <property type="match status" value="1"/>
</dbReference>
<evidence type="ECO:0000313" key="10">
    <source>
        <dbReference type="Proteomes" id="UP000002008"/>
    </source>
</evidence>
<dbReference type="InParanoid" id="A9WCX4"/>
<evidence type="ECO:0000313" key="9">
    <source>
        <dbReference type="EMBL" id="ABY33543.1"/>
    </source>
</evidence>
<dbReference type="PROSITE" id="PS51737">
    <property type="entry name" value="RECOMBINASE_DNA_BIND"/>
    <property type="match status" value="1"/>
</dbReference>
<evidence type="ECO:0000256" key="5">
    <source>
        <dbReference type="PROSITE-ProRule" id="PRU10137"/>
    </source>
</evidence>
<keyword evidence="1" id="KW-0229">DNA integration</keyword>
<dbReference type="SUPFAM" id="SSF53041">
    <property type="entry name" value="Resolvase-like"/>
    <property type="match status" value="1"/>
</dbReference>
<dbReference type="eggNOG" id="COG1961">
    <property type="taxonomic scope" value="Bacteria"/>
</dbReference>
<dbReference type="PROSITE" id="PS00397">
    <property type="entry name" value="RECOMBINASES_1"/>
    <property type="match status" value="1"/>
</dbReference>
<dbReference type="GO" id="GO:0006310">
    <property type="term" value="P:DNA recombination"/>
    <property type="evidence" value="ECO:0000318"/>
    <property type="project" value="GO_Central"/>
</dbReference>
<sequence length="507" mass="56785">MHAVIYARVSTEEQGDNFSIPAQLAACREYAERNGLQVVAECIDTMSGARLDRPGLQQVRDLVSQQLVQAVIVYHQDRLSRNLAHFLYLRDEFQNARIALHFTTLGQARDTPEDKLIQNMIGSFAEHERLRIIERTKQGRRARLLSGKPLGLGNHPAYGYHWHGTKHDRHLHINEAEAAIVRRIFAWALEGVPTQRIAKLLTDMGVTPRGRAGRPPRPEWDHTTVAGMLRNPVYKGQYYSAAHNLFVPVPAIVDAETWEAVQEQLTRNQAMAKRNAKRVYSLRGRIRCGICGNRMSGNGAGTRASGKTYHYYMCHAAKGALIASCNHGTSYRAERLEALVWQWVIETVLDETRLVRAIEAARANEAGQREALEHERAAYARQIAEAGTRTARLIELYTAGVCTLDEVAATKKQYELQRQSAQRELDRIDAQLAALNSHHANRDALLAMARALKAALQIEATPEEQMKVYEALDVQVVVRENNIDVRAVLTGDAGTFLIAGEPISSTR</sequence>
<dbReference type="STRING" id="324602.Caur_0291"/>
<name>A9WCX4_CHLAA</name>
<keyword evidence="10" id="KW-1185">Reference proteome</keyword>
<evidence type="ECO:0000256" key="3">
    <source>
        <dbReference type="ARBA" id="ARBA00023172"/>
    </source>
</evidence>
<dbReference type="InterPro" id="IPR036162">
    <property type="entry name" value="Resolvase-like_N_sf"/>
</dbReference>
<dbReference type="Gene3D" id="3.40.50.1390">
    <property type="entry name" value="Resolvase, N-terminal catalytic domain"/>
    <property type="match status" value="1"/>
</dbReference>
<dbReference type="Pfam" id="PF07508">
    <property type="entry name" value="Recombinase"/>
    <property type="match status" value="1"/>
</dbReference>
<reference evidence="10" key="1">
    <citation type="journal article" date="2011" name="BMC Genomics">
        <title>Complete genome sequence of the filamentous anoxygenic phototrophic bacterium Chloroflexus aurantiacus.</title>
        <authorList>
            <person name="Tang K.H."/>
            <person name="Barry K."/>
            <person name="Chertkov O."/>
            <person name="Dalin E."/>
            <person name="Han C.S."/>
            <person name="Hauser L.J."/>
            <person name="Honchak B.M."/>
            <person name="Karbach L.E."/>
            <person name="Land M.L."/>
            <person name="Lapidus A."/>
            <person name="Larimer F.W."/>
            <person name="Mikhailova N."/>
            <person name="Pitluck S."/>
            <person name="Pierson B.K."/>
            <person name="Blankenship R.E."/>
        </authorList>
    </citation>
    <scope>NUCLEOTIDE SEQUENCE [LARGE SCALE GENOMIC DNA]</scope>
    <source>
        <strain evidence="10">ATCC 29366 / DSM 635 / J-10-fl</strain>
    </source>
</reference>
<dbReference type="SMART" id="SM00857">
    <property type="entry name" value="Resolvase"/>
    <property type="match status" value="1"/>
</dbReference>
<dbReference type="Pfam" id="PF00239">
    <property type="entry name" value="Resolvase"/>
    <property type="match status" value="1"/>
</dbReference>
<keyword evidence="2" id="KW-0238">DNA-binding</keyword>
<dbReference type="InterPro" id="IPR025827">
    <property type="entry name" value="Zn_ribbon_recom_dom"/>
</dbReference>
<dbReference type="GO" id="GO:0003677">
    <property type="term" value="F:DNA binding"/>
    <property type="evidence" value="ECO:0007669"/>
    <property type="project" value="UniProtKB-KW"/>
</dbReference>
<dbReference type="GO" id="GO:0015074">
    <property type="term" value="P:DNA integration"/>
    <property type="evidence" value="ECO:0007669"/>
    <property type="project" value="UniProtKB-KW"/>
</dbReference>
<dbReference type="KEGG" id="cau:Caur_0291"/>
<evidence type="ECO:0000256" key="2">
    <source>
        <dbReference type="ARBA" id="ARBA00023125"/>
    </source>
</evidence>
<dbReference type="HOGENOM" id="CLU_010686_18_3_0"/>
<evidence type="ECO:0000259" key="8">
    <source>
        <dbReference type="PROSITE" id="PS51737"/>
    </source>
</evidence>
<feature type="domain" description="Recombinase" evidence="8">
    <location>
        <begin position="157"/>
        <end position="271"/>
    </location>
</feature>
<dbReference type="CDD" id="cd00338">
    <property type="entry name" value="Ser_Recombinase"/>
    <property type="match status" value="1"/>
</dbReference>
<feature type="active site" description="O-(5'-phospho-DNA)-serine intermediate" evidence="4 5">
    <location>
        <position position="10"/>
    </location>
</feature>
<organism evidence="9 10">
    <name type="scientific">Chloroflexus aurantiacus (strain ATCC 29366 / DSM 635 / J-10-fl)</name>
    <dbReference type="NCBI Taxonomy" id="324602"/>
    <lineage>
        <taxon>Bacteria</taxon>
        <taxon>Bacillati</taxon>
        <taxon>Chloroflexota</taxon>
        <taxon>Chloroflexia</taxon>
        <taxon>Chloroflexales</taxon>
        <taxon>Chloroflexineae</taxon>
        <taxon>Chloroflexaceae</taxon>
        <taxon>Chloroflexus</taxon>
    </lineage>
</organism>
<dbReference type="Pfam" id="PF13408">
    <property type="entry name" value="Zn_ribbon_recom"/>
    <property type="match status" value="1"/>
</dbReference>
<dbReference type="GO" id="GO:0000150">
    <property type="term" value="F:DNA strand exchange activity"/>
    <property type="evidence" value="ECO:0000318"/>
    <property type="project" value="GO_Central"/>
</dbReference>
<dbReference type="Proteomes" id="UP000002008">
    <property type="component" value="Chromosome"/>
</dbReference>
<dbReference type="InterPro" id="IPR011109">
    <property type="entry name" value="DNA_bind_recombinase_dom"/>
</dbReference>
<proteinExistence type="predicted"/>
<keyword evidence="6" id="KW-0175">Coiled coil</keyword>
<dbReference type="PANTHER" id="PTHR30461">
    <property type="entry name" value="DNA-INVERTASE FROM LAMBDOID PROPHAGE"/>
    <property type="match status" value="1"/>
</dbReference>
<dbReference type="InterPro" id="IPR006119">
    <property type="entry name" value="Resolv_N"/>
</dbReference>
<keyword evidence="3" id="KW-0233">DNA recombination</keyword>
<evidence type="ECO:0000259" key="7">
    <source>
        <dbReference type="PROSITE" id="PS51736"/>
    </source>
</evidence>
<dbReference type="AlphaFoldDB" id="A9WCX4"/>
<dbReference type="PATRIC" id="fig|324602.8.peg.339"/>
<evidence type="ECO:0000256" key="6">
    <source>
        <dbReference type="SAM" id="Coils"/>
    </source>
</evidence>
<dbReference type="InterPro" id="IPR050639">
    <property type="entry name" value="SSR_resolvase"/>
</dbReference>
<dbReference type="RefSeq" id="WP_012256199.1">
    <property type="nucleotide sequence ID" value="NC_010175.1"/>
</dbReference>
<protein>
    <submittedName>
        <fullName evidence="9">Resolvase domain</fullName>
    </submittedName>
</protein>